<organism evidence="1 2">
    <name type="scientific">Rhizopogon vinicolor AM-OR11-026</name>
    <dbReference type="NCBI Taxonomy" id="1314800"/>
    <lineage>
        <taxon>Eukaryota</taxon>
        <taxon>Fungi</taxon>
        <taxon>Dikarya</taxon>
        <taxon>Basidiomycota</taxon>
        <taxon>Agaricomycotina</taxon>
        <taxon>Agaricomycetes</taxon>
        <taxon>Agaricomycetidae</taxon>
        <taxon>Boletales</taxon>
        <taxon>Suillineae</taxon>
        <taxon>Rhizopogonaceae</taxon>
        <taxon>Rhizopogon</taxon>
    </lineage>
</organism>
<dbReference type="OrthoDB" id="2416294at2759"/>
<dbReference type="Proteomes" id="UP000092154">
    <property type="component" value="Unassembled WGS sequence"/>
</dbReference>
<dbReference type="STRING" id="1314800.A0A1B7MYG3"/>
<dbReference type="InterPro" id="IPR036397">
    <property type="entry name" value="RNaseH_sf"/>
</dbReference>
<dbReference type="InParanoid" id="A0A1B7MYG3"/>
<dbReference type="GO" id="GO:0003676">
    <property type="term" value="F:nucleic acid binding"/>
    <property type="evidence" value="ECO:0007669"/>
    <property type="project" value="InterPro"/>
</dbReference>
<name>A0A1B7MYG3_9AGAM</name>
<keyword evidence="2" id="KW-1185">Reference proteome</keyword>
<protein>
    <recommendedName>
        <fullName evidence="3">Tc1-like transposase DDE domain-containing protein</fullName>
    </recommendedName>
</protein>
<accession>A0A1B7MYG3</accession>
<gene>
    <name evidence="1" type="ORF">K503DRAFT_693018</name>
</gene>
<reference evidence="1 2" key="1">
    <citation type="submission" date="2016-06" db="EMBL/GenBank/DDBJ databases">
        <title>Comparative genomics of the ectomycorrhizal sister species Rhizopogon vinicolor and Rhizopogon vesiculosus (Basidiomycota: Boletales) reveals a divergence of the mating type B locus.</title>
        <authorList>
            <consortium name="DOE Joint Genome Institute"/>
            <person name="Mujic A.B."/>
            <person name="Kuo A."/>
            <person name="Tritt A."/>
            <person name="Lipzen A."/>
            <person name="Chen C."/>
            <person name="Johnson J."/>
            <person name="Sharma A."/>
            <person name="Barry K."/>
            <person name="Grigoriev I.V."/>
            <person name="Spatafora J.W."/>
        </authorList>
    </citation>
    <scope>NUCLEOTIDE SEQUENCE [LARGE SCALE GENOMIC DNA]</scope>
    <source>
        <strain evidence="1 2">AM-OR11-026</strain>
    </source>
</reference>
<feature type="non-terminal residue" evidence="1">
    <location>
        <position position="1"/>
    </location>
</feature>
<dbReference type="EMBL" id="KV448340">
    <property type="protein sequence ID" value="OAX37643.1"/>
    <property type="molecule type" value="Genomic_DNA"/>
</dbReference>
<proteinExistence type="predicted"/>
<evidence type="ECO:0008006" key="3">
    <source>
        <dbReference type="Google" id="ProtNLM"/>
    </source>
</evidence>
<evidence type="ECO:0000313" key="1">
    <source>
        <dbReference type="EMBL" id="OAX37643.1"/>
    </source>
</evidence>
<dbReference type="Gene3D" id="3.30.420.10">
    <property type="entry name" value="Ribonuclease H-like superfamily/Ribonuclease H"/>
    <property type="match status" value="1"/>
</dbReference>
<evidence type="ECO:0000313" key="2">
    <source>
        <dbReference type="Proteomes" id="UP000092154"/>
    </source>
</evidence>
<dbReference type="AlphaFoldDB" id="A0A1B7MYG3"/>
<sequence>RILFNEPDFVNVRSFLETTCHARSFSVIFFPKFKFHCKLNFMEMCWGYAKRVYRLNPPSSKEADLERNVVAALASIPLSTMRRFIGAYKHGLNRAQAAWAVKKYRGYRVLLEDLMAANSR</sequence>